<proteinExistence type="predicted"/>
<evidence type="ECO:0000256" key="1">
    <source>
        <dbReference type="SAM" id="MobiDB-lite"/>
    </source>
</evidence>
<comment type="caution">
    <text evidence="2">The sequence shown here is derived from an EMBL/GenBank/DDBJ whole genome shotgun (WGS) entry which is preliminary data.</text>
</comment>
<dbReference type="AlphaFoldDB" id="A0AB34K5Q2"/>
<protein>
    <submittedName>
        <fullName evidence="2">Uncharacterized protein</fullName>
    </submittedName>
</protein>
<evidence type="ECO:0000313" key="2">
    <source>
        <dbReference type="EMBL" id="KAL1528311.1"/>
    </source>
</evidence>
<dbReference type="Proteomes" id="UP001515480">
    <property type="component" value="Unassembled WGS sequence"/>
</dbReference>
<organism evidence="2 3">
    <name type="scientific">Prymnesium parvum</name>
    <name type="common">Toxic golden alga</name>
    <dbReference type="NCBI Taxonomy" id="97485"/>
    <lineage>
        <taxon>Eukaryota</taxon>
        <taxon>Haptista</taxon>
        <taxon>Haptophyta</taxon>
        <taxon>Prymnesiophyceae</taxon>
        <taxon>Prymnesiales</taxon>
        <taxon>Prymnesiaceae</taxon>
        <taxon>Prymnesium</taxon>
    </lineage>
</organism>
<evidence type="ECO:0000313" key="3">
    <source>
        <dbReference type="Proteomes" id="UP001515480"/>
    </source>
</evidence>
<dbReference type="EMBL" id="JBGBPQ010000002">
    <property type="protein sequence ID" value="KAL1528311.1"/>
    <property type="molecule type" value="Genomic_DNA"/>
</dbReference>
<feature type="region of interest" description="Disordered" evidence="1">
    <location>
        <begin position="102"/>
        <end position="138"/>
    </location>
</feature>
<keyword evidence="3" id="KW-1185">Reference proteome</keyword>
<reference evidence="2 3" key="1">
    <citation type="journal article" date="2024" name="Science">
        <title>Giant polyketide synthase enzymes in the biosynthesis of giant marine polyether toxins.</title>
        <authorList>
            <person name="Fallon T.R."/>
            <person name="Shende V.V."/>
            <person name="Wierzbicki I.H."/>
            <person name="Pendleton A.L."/>
            <person name="Watervoot N.F."/>
            <person name="Auber R.P."/>
            <person name="Gonzalez D.J."/>
            <person name="Wisecaver J.H."/>
            <person name="Moore B.S."/>
        </authorList>
    </citation>
    <scope>NUCLEOTIDE SEQUENCE [LARGE SCALE GENOMIC DNA]</scope>
    <source>
        <strain evidence="2 3">12B1</strain>
    </source>
</reference>
<accession>A0AB34K5Q2</accession>
<sequence length="454" mass="50432">MACVVVAATPVTKPRANSIPVEPIEVIRESPRASPIVTPINPRPPHADEKVAAGTPEVAPGWGNAKPLGVYAHESLSAETYASQLQVLNTARQLIEEFRQRNAPHAAPADGSHEVSPCTSPYRGGEGKETKRRPSGETGWHSDVLNIVVDHIAPNTPTELQIDIDFVGVWDVEITLKVKAFGGGLFPLLSVLHEADLVADFLPRAPGLPYLEMVEKPYQFANNDWLYHIFVTPWGPFPGADDIHSTLFFDLFDDPEGAILIYAQSPPVETKVFRGFELPPVKSWRRVRNLLLGASTLVRPSSERVFTIDPPTPTPGRCASPHCGYRVHSNLSLGGGTHCCHRCAHHPGRHGPRCTRLPHDTTPASQWETAQHGCVDVEGYFRVKLPIPRWLIPNSLLRWAVPKLCRLIYPIFLHLNESYDSFPFAKRVEEDERGFYRSIRDRLSSYAQCHSCSS</sequence>
<name>A0AB34K5Q2_PRYPA</name>
<feature type="compositionally biased region" description="Basic and acidic residues" evidence="1">
    <location>
        <begin position="125"/>
        <end position="135"/>
    </location>
</feature>
<gene>
    <name evidence="2" type="ORF">AB1Y20_009667</name>
</gene>